<dbReference type="EMBL" id="OX465086">
    <property type="protein sequence ID" value="CAI9260227.1"/>
    <property type="molecule type" value="Genomic_DNA"/>
</dbReference>
<dbReference type="GO" id="GO:0004792">
    <property type="term" value="F:thiosulfate-cyanide sulfurtransferase activity"/>
    <property type="evidence" value="ECO:0007669"/>
    <property type="project" value="TreeGrafter"/>
</dbReference>
<dbReference type="GO" id="GO:0005739">
    <property type="term" value="C:mitochondrion"/>
    <property type="evidence" value="ECO:0007669"/>
    <property type="project" value="TreeGrafter"/>
</dbReference>
<evidence type="ECO:0000256" key="1">
    <source>
        <dbReference type="ARBA" id="ARBA00007727"/>
    </source>
</evidence>
<sequence length="113" mass="12378">MFVGDSLGRKQQESLICMTSSAVPQSTTKISINDPISTLKFLLNVIGIHEQQFFDDLYDFCCKDGISDRTTNLPHMSPSEEAFVAAVSALGIEKKDGVVVYDGKGIFSAARVW</sequence>
<accession>A0AA35VCI7</accession>
<dbReference type="PANTHER" id="PTHR11364:SF27">
    <property type="entry name" value="SULFURTRANSFERASE"/>
    <property type="match status" value="1"/>
</dbReference>
<feature type="domain" description="Trichome birefringence-like C-terminal" evidence="3">
    <location>
        <begin position="1"/>
        <end position="41"/>
    </location>
</feature>
<dbReference type="Gene3D" id="3.40.250.10">
    <property type="entry name" value="Rhodanese-like domain"/>
    <property type="match status" value="1"/>
</dbReference>
<evidence type="ECO:0000259" key="3">
    <source>
        <dbReference type="Pfam" id="PF13839"/>
    </source>
</evidence>
<dbReference type="PANTHER" id="PTHR11364">
    <property type="entry name" value="THIOSULFATE SULFERTANSFERASE"/>
    <property type="match status" value="1"/>
</dbReference>
<keyword evidence="2" id="KW-0808">Transferase</keyword>
<evidence type="ECO:0000313" key="4">
    <source>
        <dbReference type="EMBL" id="CAI9260227.1"/>
    </source>
</evidence>
<dbReference type="Proteomes" id="UP001177003">
    <property type="component" value="Chromosome 0"/>
</dbReference>
<name>A0AA35VCI7_LACSI</name>
<dbReference type="InterPro" id="IPR036873">
    <property type="entry name" value="Rhodanese-like_dom_sf"/>
</dbReference>
<dbReference type="AlphaFoldDB" id="A0AA35VCI7"/>
<gene>
    <name evidence="4" type="ORF">LSALG_LOCUS1070</name>
</gene>
<proteinExistence type="inferred from homology"/>
<evidence type="ECO:0000256" key="2">
    <source>
        <dbReference type="ARBA" id="ARBA00022679"/>
    </source>
</evidence>
<dbReference type="Pfam" id="PF13839">
    <property type="entry name" value="PC-Esterase"/>
    <property type="match status" value="1"/>
</dbReference>
<organism evidence="4 5">
    <name type="scientific">Lactuca saligna</name>
    <name type="common">Willowleaf lettuce</name>
    <dbReference type="NCBI Taxonomy" id="75948"/>
    <lineage>
        <taxon>Eukaryota</taxon>
        <taxon>Viridiplantae</taxon>
        <taxon>Streptophyta</taxon>
        <taxon>Embryophyta</taxon>
        <taxon>Tracheophyta</taxon>
        <taxon>Spermatophyta</taxon>
        <taxon>Magnoliopsida</taxon>
        <taxon>eudicotyledons</taxon>
        <taxon>Gunneridae</taxon>
        <taxon>Pentapetalae</taxon>
        <taxon>asterids</taxon>
        <taxon>campanulids</taxon>
        <taxon>Asterales</taxon>
        <taxon>Asteraceae</taxon>
        <taxon>Cichorioideae</taxon>
        <taxon>Cichorieae</taxon>
        <taxon>Lactucinae</taxon>
        <taxon>Lactuca</taxon>
    </lineage>
</organism>
<dbReference type="InterPro" id="IPR045078">
    <property type="entry name" value="TST/MPST-like"/>
</dbReference>
<keyword evidence="5" id="KW-1185">Reference proteome</keyword>
<comment type="similarity">
    <text evidence="1">Belongs to the PC-esterase family. TBL subfamily.</text>
</comment>
<protein>
    <recommendedName>
        <fullName evidence="3">Trichome birefringence-like C-terminal domain-containing protein</fullName>
    </recommendedName>
</protein>
<dbReference type="SUPFAM" id="SSF52821">
    <property type="entry name" value="Rhodanese/Cell cycle control phosphatase"/>
    <property type="match status" value="1"/>
</dbReference>
<dbReference type="InterPro" id="IPR026057">
    <property type="entry name" value="TBL_C"/>
</dbReference>
<evidence type="ECO:0000313" key="5">
    <source>
        <dbReference type="Proteomes" id="UP001177003"/>
    </source>
</evidence>
<reference evidence="4" key="1">
    <citation type="submission" date="2023-04" db="EMBL/GenBank/DDBJ databases">
        <authorList>
            <person name="Vijverberg K."/>
            <person name="Xiong W."/>
            <person name="Schranz E."/>
        </authorList>
    </citation>
    <scope>NUCLEOTIDE SEQUENCE</scope>
</reference>